<evidence type="ECO:0000313" key="2">
    <source>
        <dbReference type="Proteomes" id="UP000184226"/>
    </source>
</evidence>
<dbReference type="Pfam" id="PF14384">
    <property type="entry name" value="BrnA_antitoxin"/>
    <property type="match status" value="1"/>
</dbReference>
<name>A0A1M6C2G6_9BURK</name>
<dbReference type="RefSeq" id="WP_084136279.1">
    <property type="nucleotide sequence ID" value="NZ_FQXE01000032.1"/>
</dbReference>
<dbReference type="EMBL" id="FQXE01000032">
    <property type="protein sequence ID" value="SHI55245.1"/>
    <property type="molecule type" value="Genomic_DNA"/>
</dbReference>
<dbReference type="AlphaFoldDB" id="A0A1M6C2G6"/>
<gene>
    <name evidence="1" type="ORF">SAMN04488135_1329</name>
</gene>
<protein>
    <submittedName>
        <fullName evidence="1">BrnA antitoxin of type II toxin-antitoxin system</fullName>
    </submittedName>
</protein>
<proteinExistence type="predicted"/>
<reference evidence="1 2" key="1">
    <citation type="submission" date="2016-11" db="EMBL/GenBank/DDBJ databases">
        <authorList>
            <person name="Jaros S."/>
            <person name="Januszkiewicz K."/>
            <person name="Wedrychowicz H."/>
        </authorList>
    </citation>
    <scope>NUCLEOTIDE SEQUENCE [LARGE SCALE GENOMIC DNA]</scope>
    <source>
        <strain evidence="1 2">CGMCC 1.10190</strain>
    </source>
</reference>
<sequence>MKTLKRLDVDKVTAAIEADAGQALPGLREALVEAKAGRFAQIHTPEQITKRRGRPQGSTQAVTKEAVKLRLDADVLAALCASGDGWQTRINDTLRASLALSGKVKTHPVG</sequence>
<dbReference type="OrthoDB" id="9796641at2"/>
<keyword evidence="2" id="KW-1185">Reference proteome</keyword>
<accession>A0A1M6C2G6</accession>
<organism evidence="1 2">
    <name type="scientific">Pollutimonas bauzanensis</name>
    <dbReference type="NCBI Taxonomy" id="658167"/>
    <lineage>
        <taxon>Bacteria</taxon>
        <taxon>Pseudomonadati</taxon>
        <taxon>Pseudomonadota</taxon>
        <taxon>Betaproteobacteria</taxon>
        <taxon>Burkholderiales</taxon>
        <taxon>Alcaligenaceae</taxon>
        <taxon>Pollutimonas</taxon>
    </lineage>
</organism>
<dbReference type="InterPro" id="IPR025528">
    <property type="entry name" value="BrnA_antitoxin"/>
</dbReference>
<evidence type="ECO:0000313" key="1">
    <source>
        <dbReference type="EMBL" id="SHI55245.1"/>
    </source>
</evidence>
<dbReference type="Proteomes" id="UP000184226">
    <property type="component" value="Unassembled WGS sequence"/>
</dbReference>
<dbReference type="STRING" id="658167.SAMN04488135_1329"/>